<feature type="region of interest" description="Disordered" evidence="1">
    <location>
        <begin position="118"/>
        <end position="143"/>
    </location>
</feature>
<evidence type="ECO:0000313" key="2">
    <source>
        <dbReference type="EMBL" id="BCE75551.1"/>
    </source>
</evidence>
<reference evidence="2" key="1">
    <citation type="submission" date="2020-05" db="EMBL/GenBank/DDBJ databases">
        <title>Complete genome sequence of Bradyrhizobium diazoefficiens XF8 isolated from soybean nodule.</title>
        <authorList>
            <person name="Noda R."/>
            <person name="Kakizaki K."/>
            <person name="Minamisawa K."/>
        </authorList>
    </citation>
    <scope>NUCLEOTIDE SEQUENCE</scope>
    <source>
        <strain evidence="2">XF8</strain>
    </source>
</reference>
<evidence type="ECO:0000256" key="1">
    <source>
        <dbReference type="SAM" id="MobiDB-lite"/>
    </source>
</evidence>
<dbReference type="EMBL" id="AP023097">
    <property type="protein sequence ID" value="BCE75551.1"/>
    <property type="molecule type" value="Genomic_DNA"/>
</dbReference>
<protein>
    <recommendedName>
        <fullName evidence="3">T3SS negative regulator,GrlR</fullName>
    </recommendedName>
</protein>
<dbReference type="Gene3D" id="2.40.128.380">
    <property type="entry name" value="T3SS negative regulator GrlR"/>
    <property type="match status" value="1"/>
</dbReference>
<dbReference type="AlphaFoldDB" id="A0A810BJN9"/>
<proteinExistence type="predicted"/>
<gene>
    <name evidence="2" type="ORF">XF8B_56620</name>
</gene>
<accession>A0A810BJN9</accession>
<dbReference type="InterPro" id="IPR043019">
    <property type="entry name" value="GrlR_sf"/>
</dbReference>
<organism evidence="2">
    <name type="scientific">Bradyrhizobium diazoefficiens</name>
    <dbReference type="NCBI Taxonomy" id="1355477"/>
    <lineage>
        <taxon>Bacteria</taxon>
        <taxon>Pseudomonadati</taxon>
        <taxon>Pseudomonadota</taxon>
        <taxon>Alphaproteobacteria</taxon>
        <taxon>Hyphomicrobiales</taxon>
        <taxon>Nitrobacteraceae</taxon>
        <taxon>Bradyrhizobium</taxon>
    </lineage>
</organism>
<name>A0A810BJN9_9BRAD</name>
<sequence>MHTKWRVGPVLADGTYSAWFRTPLGNGTGIAHVADGKIWGCDSIMTYNGSCQIDGDRFTAIIMIKRHTEGHATVFGADDLTLRLEGTCPGKIARYVGTADQVPGVVLEGTLIYSEQQAASPGPSALTRPFNLDRLPKLPKRSR</sequence>
<evidence type="ECO:0008006" key="3">
    <source>
        <dbReference type="Google" id="ProtNLM"/>
    </source>
</evidence>